<dbReference type="Pfam" id="PF00561">
    <property type="entry name" value="Abhydrolase_1"/>
    <property type="match status" value="1"/>
</dbReference>
<reference evidence="2 3" key="1">
    <citation type="submission" date="2018-07" db="EMBL/GenBank/DDBJ databases">
        <title>Thalassococcus profundi sp. nov., a marine bacterium isolated from deep seawater of Okinawa Trough.</title>
        <authorList>
            <person name="Yu M."/>
        </authorList>
    </citation>
    <scope>NUCLEOTIDE SEQUENCE [LARGE SCALE GENOMIC DNA]</scope>
    <source>
        <strain evidence="2 3">WRAS1</strain>
    </source>
</reference>
<gene>
    <name evidence="2" type="ORF">DU478_19775</name>
</gene>
<dbReference type="InterPro" id="IPR050266">
    <property type="entry name" value="AB_hydrolase_sf"/>
</dbReference>
<dbReference type="GO" id="GO:0016787">
    <property type="term" value="F:hydrolase activity"/>
    <property type="evidence" value="ECO:0007669"/>
    <property type="project" value="UniProtKB-KW"/>
</dbReference>
<dbReference type="Proteomes" id="UP000253977">
    <property type="component" value="Unassembled WGS sequence"/>
</dbReference>
<name>A0A369TNM3_9RHOB</name>
<sequence>MAEPLVLLPGLMCDARLFAPQIEALSRETSVLVAPTALGERLEETASTLLDQLPSKCALAGHGLGAMVAMEILRRAPERVTRIALISTHALADTPQEAAAREPQIVGARAGRLAEVLQALVPASALAPGPQRARLAALLAQMGQDLGPEALVRQARALQRRRDQQGTLRRCRVPALVLCGAQDTLMPLKRHAFMAELIPHALLRVIEDAGHLPTLEAPEETTGALRDWLRQPYVLR</sequence>
<keyword evidence="2" id="KW-0378">Hydrolase</keyword>
<evidence type="ECO:0000313" key="2">
    <source>
        <dbReference type="EMBL" id="RDD64546.1"/>
    </source>
</evidence>
<protein>
    <submittedName>
        <fullName evidence="2">Alpha/beta fold hydrolase</fullName>
    </submittedName>
</protein>
<proteinExistence type="predicted"/>
<accession>A0A369TNM3</accession>
<dbReference type="PANTHER" id="PTHR43798:SF29">
    <property type="entry name" value="AB HYDROLASE-1 DOMAIN-CONTAINING PROTEIN"/>
    <property type="match status" value="1"/>
</dbReference>
<dbReference type="PRINTS" id="PR00111">
    <property type="entry name" value="ABHYDROLASE"/>
</dbReference>
<dbReference type="Gene3D" id="3.40.50.1820">
    <property type="entry name" value="alpha/beta hydrolase"/>
    <property type="match status" value="1"/>
</dbReference>
<evidence type="ECO:0000259" key="1">
    <source>
        <dbReference type="Pfam" id="PF00561"/>
    </source>
</evidence>
<dbReference type="InterPro" id="IPR000073">
    <property type="entry name" value="AB_hydrolase_1"/>
</dbReference>
<organism evidence="2 3">
    <name type="scientific">Thalassococcus profundi</name>
    <dbReference type="NCBI Taxonomy" id="2282382"/>
    <lineage>
        <taxon>Bacteria</taxon>
        <taxon>Pseudomonadati</taxon>
        <taxon>Pseudomonadota</taxon>
        <taxon>Alphaproteobacteria</taxon>
        <taxon>Rhodobacterales</taxon>
        <taxon>Roseobacteraceae</taxon>
        <taxon>Thalassococcus</taxon>
    </lineage>
</organism>
<comment type="caution">
    <text evidence="2">The sequence shown here is derived from an EMBL/GenBank/DDBJ whole genome shotgun (WGS) entry which is preliminary data.</text>
</comment>
<keyword evidence="3" id="KW-1185">Reference proteome</keyword>
<dbReference type="PANTHER" id="PTHR43798">
    <property type="entry name" value="MONOACYLGLYCEROL LIPASE"/>
    <property type="match status" value="1"/>
</dbReference>
<dbReference type="OrthoDB" id="5491135at2"/>
<dbReference type="AlphaFoldDB" id="A0A369TNM3"/>
<evidence type="ECO:0000313" key="3">
    <source>
        <dbReference type="Proteomes" id="UP000253977"/>
    </source>
</evidence>
<feature type="domain" description="AB hydrolase-1" evidence="1">
    <location>
        <begin position="55"/>
        <end position="218"/>
    </location>
</feature>
<dbReference type="InterPro" id="IPR029058">
    <property type="entry name" value="AB_hydrolase_fold"/>
</dbReference>
<dbReference type="EMBL" id="QPMK01000021">
    <property type="protein sequence ID" value="RDD64546.1"/>
    <property type="molecule type" value="Genomic_DNA"/>
</dbReference>
<dbReference type="SUPFAM" id="SSF53474">
    <property type="entry name" value="alpha/beta-Hydrolases"/>
    <property type="match status" value="1"/>
</dbReference>